<dbReference type="AlphaFoldDB" id="Q9F6W2"/>
<organism evidence="2">
    <name type="scientific">Chloroflexus aurantiacus</name>
    <dbReference type="NCBI Taxonomy" id="1108"/>
    <lineage>
        <taxon>Bacteria</taxon>
        <taxon>Bacillati</taxon>
        <taxon>Chloroflexota</taxon>
        <taxon>Chloroflexia</taxon>
        <taxon>Chloroflexales</taxon>
        <taxon>Chloroflexineae</taxon>
        <taxon>Chloroflexaceae</taxon>
        <taxon>Chloroflexus</taxon>
    </lineage>
</organism>
<name>Q9F6W2_CHLAU</name>
<sequence>MPSWLDGWPCPFVRRVSRSLECGSVAAASAMLTIMRVLRRLPCWSRGYGVCSSRSMESVSIEITSSNPITHRWESGLPSRNITQVRYESTESSTNNICTHPTQSSYRHLKQPAY</sequence>
<protein>
    <submittedName>
        <fullName evidence="2">Uncharacterized protein</fullName>
    </submittedName>
</protein>
<reference evidence="2" key="1">
    <citation type="journal article" date="1996" name="J. Bacteriol.">
        <title>Sequence of the bchG gene from Chloroflexus aurantiacus: relationship between chlorophyll synthase and other polyprenyltransferases.</title>
        <authorList>
            <person name="Lopez J.C."/>
            <person name="Ryan S."/>
            <person name="Blankenship R.E."/>
        </authorList>
    </citation>
    <scope>NUCLEOTIDE SEQUENCE</scope>
</reference>
<evidence type="ECO:0000256" key="1">
    <source>
        <dbReference type="SAM" id="MobiDB-lite"/>
    </source>
</evidence>
<reference evidence="2" key="2">
    <citation type="journal article" date="2000" name="Science">
        <title>Molecular evidence for the early evolution of photosynthesis.</title>
        <authorList>
            <person name="Xiong J."/>
            <person name="Fischer W.M."/>
            <person name="Inoue K."/>
            <person name="Nakahara M."/>
            <person name="Bauer C.E."/>
        </authorList>
    </citation>
    <scope>NUCLEOTIDE SEQUENCE</scope>
</reference>
<dbReference type="EMBL" id="AF288462">
    <property type="protein sequence ID" value="AAG15223.1"/>
    <property type="molecule type" value="Genomic_DNA"/>
</dbReference>
<feature type="region of interest" description="Disordered" evidence="1">
    <location>
        <begin position="91"/>
        <end position="114"/>
    </location>
</feature>
<evidence type="ECO:0000313" key="2">
    <source>
        <dbReference type="EMBL" id="AAG15223.1"/>
    </source>
</evidence>
<feature type="compositionally biased region" description="Polar residues" evidence="1">
    <location>
        <begin position="91"/>
        <end position="106"/>
    </location>
</feature>
<accession>Q9F6W2</accession>
<proteinExistence type="predicted"/>